<comment type="caution">
    <text evidence="1">The sequence shown here is derived from an EMBL/GenBank/DDBJ whole genome shotgun (WGS) entry which is preliminary data.</text>
</comment>
<dbReference type="Proteomes" id="UP000620327">
    <property type="component" value="Unassembled WGS sequence"/>
</dbReference>
<name>A0A923MJV1_9FIRM</name>
<dbReference type="RefSeq" id="WP_187015259.1">
    <property type="nucleotide sequence ID" value="NZ_JACOQI010000012.1"/>
</dbReference>
<keyword evidence="2" id="KW-1185">Reference proteome</keyword>
<organism evidence="1 2">
    <name type="scientific">Dysosmobacter segnis</name>
    <dbReference type="NCBI Taxonomy" id="2763042"/>
    <lineage>
        <taxon>Bacteria</taxon>
        <taxon>Bacillati</taxon>
        <taxon>Bacillota</taxon>
        <taxon>Clostridia</taxon>
        <taxon>Eubacteriales</taxon>
        <taxon>Oscillospiraceae</taxon>
        <taxon>Dysosmobacter</taxon>
    </lineage>
</organism>
<dbReference type="EMBL" id="JACOQI010000012">
    <property type="protein sequence ID" value="MBC5771028.1"/>
    <property type="molecule type" value="Genomic_DNA"/>
</dbReference>
<gene>
    <name evidence="1" type="ORF">H8Z83_11985</name>
</gene>
<evidence type="ECO:0000313" key="1">
    <source>
        <dbReference type="EMBL" id="MBC5771028.1"/>
    </source>
</evidence>
<dbReference type="AlphaFoldDB" id="A0A923MJV1"/>
<accession>A0A923MJV1</accession>
<dbReference type="InterPro" id="IPR019635">
    <property type="entry name" value="DUF2500"/>
</dbReference>
<proteinExistence type="predicted"/>
<reference evidence="1" key="1">
    <citation type="submission" date="2020-08" db="EMBL/GenBank/DDBJ databases">
        <title>Genome public.</title>
        <authorList>
            <person name="Liu C."/>
            <person name="Sun Q."/>
        </authorList>
    </citation>
    <scope>NUCLEOTIDE SEQUENCE</scope>
    <source>
        <strain evidence="1">BX15</strain>
    </source>
</reference>
<protein>
    <submittedName>
        <fullName evidence="1">DUF2500 domain-containing protein</fullName>
    </submittedName>
</protein>
<sequence length="104" mass="12362">MQIFVIIWFVVFFYIIAKGIGQFIENENSPVLTGSATIVDKRRKTHHHHSNGHHHHSHSYHITFETQDGEQIELRVKRYEYQELEIGDRGMLTHQGTRYKGFER</sequence>
<evidence type="ECO:0000313" key="2">
    <source>
        <dbReference type="Proteomes" id="UP000620327"/>
    </source>
</evidence>
<dbReference type="Gene3D" id="2.40.50.660">
    <property type="match status" value="1"/>
</dbReference>
<dbReference type="Pfam" id="PF10694">
    <property type="entry name" value="DUF2500"/>
    <property type="match status" value="1"/>
</dbReference>